<name>A0A424YIX0_9FIRM</name>
<dbReference type="Gene3D" id="1.10.780.10">
    <property type="entry name" value="Hydroxylamine Oxidoreductase, Chain A, domain 1"/>
    <property type="match status" value="1"/>
</dbReference>
<gene>
    <name evidence="3" type="ORF">D5R97_00410</name>
</gene>
<reference evidence="3 4" key="1">
    <citation type="submission" date="2018-08" db="EMBL/GenBank/DDBJ databases">
        <title>The metabolism and importance of syntrophic acetate oxidation coupled to methane or sulfide production in haloalkaline environments.</title>
        <authorList>
            <person name="Timmers P.H.A."/>
            <person name="Vavourakis C.D."/>
            <person name="Sorokin D.Y."/>
            <person name="Sinninghe Damste J.S."/>
            <person name="Muyzer G."/>
            <person name="Stams A.J.M."/>
            <person name="Plugge C.M."/>
        </authorList>
    </citation>
    <scope>NUCLEOTIDE SEQUENCE [LARGE SCALE GENOMIC DNA]</scope>
    <source>
        <strain evidence="3">MSAO_Bac1</strain>
    </source>
</reference>
<proteinExistence type="predicted"/>
<feature type="transmembrane region" description="Helical" evidence="2">
    <location>
        <begin position="371"/>
        <end position="392"/>
    </location>
</feature>
<protein>
    <submittedName>
        <fullName evidence="3">Cytochrome C</fullName>
    </submittedName>
</protein>
<accession>A0A424YIX0</accession>
<dbReference type="InterPro" id="IPR051829">
    <property type="entry name" value="Multiheme_Cytochr_ET"/>
</dbReference>
<dbReference type="EMBL" id="QZAA01000021">
    <property type="protein sequence ID" value="RQD78407.1"/>
    <property type="molecule type" value="Genomic_DNA"/>
</dbReference>
<comment type="caution">
    <text evidence="3">The sequence shown here is derived from an EMBL/GenBank/DDBJ whole genome shotgun (WGS) entry which is preliminary data.</text>
</comment>
<evidence type="ECO:0000256" key="2">
    <source>
        <dbReference type="SAM" id="Phobius"/>
    </source>
</evidence>
<keyword evidence="2" id="KW-1133">Transmembrane helix</keyword>
<sequence length="411" mass="46612">MPGKRMVLIILFILLFTGAGALSVIASNNHEDNCASCHEGVARDWEKSAKVEVLECEDCHGQEHTGPGDAHLVEVPTPLDCAECHPTEVERFEEGKHAYAWEAMKAVPTYEDMPRAVTDKGCVICHQIGYQWEDGSRGRCDSCHSRHVFSAAEAREPESCGHCHTGDHPQYEMWQSSKHGMIYAIEGDPERAPTCVTCHMPEGDHYVMTAWGFLGMRGEEDDPEWEGDREKVLHALEEMGPARAPNIMRDSMEKWEELREEMIDICSQCHAPSYVRRDLEKSDALLREADLVKAQLVDLTNQFYEEGLIDERTRFNIFRDATAHRFKSYMGAFHNSPLYAWDEGFLALTADMVYVRDDLVKEKKLDVFSGMIIQSLYVGSAALVISAGLFIFTVTKVRKKKKEEEGNREEK</sequence>
<dbReference type="InterPro" id="IPR036280">
    <property type="entry name" value="Multihaem_cyt_sf"/>
</dbReference>
<keyword evidence="2" id="KW-0472">Membrane</keyword>
<dbReference type="Proteomes" id="UP000285138">
    <property type="component" value="Unassembled WGS sequence"/>
</dbReference>
<keyword evidence="2" id="KW-0812">Transmembrane</keyword>
<dbReference type="Pfam" id="PF13447">
    <property type="entry name" value="Multi-haem_cyto"/>
    <property type="match status" value="1"/>
</dbReference>
<dbReference type="PANTHER" id="PTHR35038">
    <property type="entry name" value="DISSIMILATORY SULFITE REDUCTASE SIRA"/>
    <property type="match status" value="1"/>
</dbReference>
<evidence type="ECO:0000256" key="1">
    <source>
        <dbReference type="ARBA" id="ARBA00022729"/>
    </source>
</evidence>
<dbReference type="SUPFAM" id="SSF48695">
    <property type="entry name" value="Multiheme cytochromes"/>
    <property type="match status" value="1"/>
</dbReference>
<dbReference type="Gene3D" id="1.20.850.10">
    <property type="entry name" value="Hydroxylamine Oxidoreductase, Chain A, domain 2"/>
    <property type="match status" value="1"/>
</dbReference>
<dbReference type="PANTHER" id="PTHR35038:SF8">
    <property type="entry name" value="C-TYPE POLYHEME CYTOCHROME OMCC"/>
    <property type="match status" value="1"/>
</dbReference>
<dbReference type="AlphaFoldDB" id="A0A424YIX0"/>
<evidence type="ECO:0000313" key="4">
    <source>
        <dbReference type="Proteomes" id="UP000285138"/>
    </source>
</evidence>
<organism evidence="3 4">
    <name type="scientific">Candidatus Syntrophonatronum acetioxidans</name>
    <dbReference type="NCBI Taxonomy" id="1795816"/>
    <lineage>
        <taxon>Bacteria</taxon>
        <taxon>Bacillati</taxon>
        <taxon>Bacillota</taxon>
        <taxon>Clostridia</taxon>
        <taxon>Eubacteriales</taxon>
        <taxon>Syntrophomonadaceae</taxon>
        <taxon>Candidatus Syntrophonatronum</taxon>
    </lineage>
</organism>
<keyword evidence="1" id="KW-0732">Signal</keyword>
<evidence type="ECO:0000313" key="3">
    <source>
        <dbReference type="EMBL" id="RQD78407.1"/>
    </source>
</evidence>